<accession>A0AAW0QMG6</accession>
<reference evidence="2 3" key="1">
    <citation type="submission" date="2023-01" db="EMBL/GenBank/DDBJ databases">
        <title>Analysis of 21 Apiospora genomes using comparative genomics revels a genus with tremendous synthesis potential of carbohydrate active enzymes and secondary metabolites.</title>
        <authorList>
            <person name="Sorensen T."/>
        </authorList>
    </citation>
    <scope>NUCLEOTIDE SEQUENCE [LARGE SCALE GENOMIC DNA]</scope>
    <source>
        <strain evidence="2 3">CBS 117206</strain>
    </source>
</reference>
<name>A0AAW0QMG6_9PEZI</name>
<evidence type="ECO:0000313" key="3">
    <source>
        <dbReference type="Proteomes" id="UP001392437"/>
    </source>
</evidence>
<proteinExistence type="predicted"/>
<protein>
    <submittedName>
        <fullName evidence="2">Uncharacterized protein</fullName>
    </submittedName>
</protein>
<keyword evidence="3" id="KW-1185">Reference proteome</keyword>
<dbReference type="Proteomes" id="UP001392437">
    <property type="component" value="Unassembled WGS sequence"/>
</dbReference>
<evidence type="ECO:0000256" key="1">
    <source>
        <dbReference type="SAM" id="MobiDB-lite"/>
    </source>
</evidence>
<dbReference type="AlphaFoldDB" id="A0AAW0QMG6"/>
<organism evidence="2 3">
    <name type="scientific">Apiospora kogelbergensis</name>
    <dbReference type="NCBI Taxonomy" id="1337665"/>
    <lineage>
        <taxon>Eukaryota</taxon>
        <taxon>Fungi</taxon>
        <taxon>Dikarya</taxon>
        <taxon>Ascomycota</taxon>
        <taxon>Pezizomycotina</taxon>
        <taxon>Sordariomycetes</taxon>
        <taxon>Xylariomycetidae</taxon>
        <taxon>Amphisphaeriales</taxon>
        <taxon>Apiosporaceae</taxon>
        <taxon>Apiospora</taxon>
    </lineage>
</organism>
<feature type="compositionally biased region" description="Basic and acidic residues" evidence="1">
    <location>
        <begin position="76"/>
        <end position="88"/>
    </location>
</feature>
<feature type="compositionally biased region" description="Pro residues" evidence="1">
    <location>
        <begin position="117"/>
        <end position="135"/>
    </location>
</feature>
<dbReference type="EMBL" id="JAQQWP010000008">
    <property type="protein sequence ID" value="KAK8105295.1"/>
    <property type="molecule type" value="Genomic_DNA"/>
</dbReference>
<feature type="region of interest" description="Disordered" evidence="1">
    <location>
        <begin position="57"/>
        <end position="139"/>
    </location>
</feature>
<feature type="region of interest" description="Disordered" evidence="1">
    <location>
        <begin position="231"/>
        <end position="262"/>
    </location>
</feature>
<comment type="caution">
    <text evidence="2">The sequence shown here is derived from an EMBL/GenBank/DDBJ whole genome shotgun (WGS) entry which is preliminary data.</text>
</comment>
<evidence type="ECO:0000313" key="2">
    <source>
        <dbReference type="EMBL" id="KAK8105295.1"/>
    </source>
</evidence>
<gene>
    <name evidence="2" type="ORF">PG999_008654</name>
</gene>
<sequence>MAMPPFSYPYQLAPYTYRAVPYPLPIRHRYDGGWGNGAAAAGYSHYPSDYYSHAPPPAVGPVRSHSRPRPSGRPVLSEEQKLQNTRDKLIKHKPADRHIHPAPPLEATPAPVAKAPIPDPAPEVPPPVEKPTPLPPKEETATEITPVKELHYPSRLHRERVAKLHARNDKLRRSTYTVFVIIHEVDGVNIGVQVSSSLQDANNEVLRIMARYHPRAFKLASRNRKVGIPTAAADNGAASDDEGDGGVIKTEAGNGVIDDNPEEQVVVVGDDDEDSSTAKYQEKEDQRKRRFVYSGEWKFTHASTLKLEAKTEHQVIKISSALKTVRHERKEPKQGKK</sequence>